<dbReference type="EC" id="2.3.1.47" evidence="5"/>
<evidence type="ECO:0000256" key="11">
    <source>
        <dbReference type="ARBA" id="ARBA00047715"/>
    </source>
</evidence>
<comment type="similarity">
    <text evidence="3">Belongs to the class-II pyridoxal-phosphate-dependent aminotransferase family. BioF subfamily.</text>
</comment>
<evidence type="ECO:0000256" key="4">
    <source>
        <dbReference type="ARBA" id="ARBA00011738"/>
    </source>
</evidence>
<dbReference type="InterPro" id="IPR001917">
    <property type="entry name" value="Aminotrans_II_pyridoxalP_BS"/>
</dbReference>
<sequence length="380" mass="38158">MSRFSDRLAAAARAREAAGLTRRLVARSGAGEDLLDLAGNDYLGLAGDPRVIEGAVRAAQTWGGGARASRLVTGTLALHAELEAELAAFTGHPSALAFSTGYHANLGAVTGLAGRGDLIVSDAHVHASMVDACRLSRARVAITGHHDLEAVEATLATRAEAHALVLVESVYSVLGDAAPVAELAEICARHEAVLVVDEAHALGTAGPGGRGLVAGAGLSGAEHVVVTGTLSKSLGSQGGFVLGSAAVREHLVNVARPFVYDTGLAPAAAGAALAALRVLRDEPERVDAVRHVAASLALAASTPEPAAAVLSVAMPSAAAAVAAAQVCAEAGLRVGCFRPPSVPDGISRLRLTARATLTDAELATATGTLTRALTTALAAR</sequence>
<protein>
    <recommendedName>
        <fullName evidence="5">8-amino-7-oxononanoate synthase</fullName>
        <ecNumber evidence="5">2.3.1.47</ecNumber>
    </recommendedName>
    <alternativeName>
        <fullName evidence="9">7-keto-8-amino-pelargonic acid synthase</fullName>
    </alternativeName>
    <alternativeName>
        <fullName evidence="10">8-amino-7-ketopelargonate synthase</fullName>
    </alternativeName>
</protein>
<evidence type="ECO:0000256" key="1">
    <source>
        <dbReference type="ARBA" id="ARBA00001933"/>
    </source>
</evidence>
<comment type="caution">
    <text evidence="14">The sequence shown here is derived from an EMBL/GenBank/DDBJ whole genome shotgun (WGS) entry which is preliminary data.</text>
</comment>
<reference evidence="14 15" key="1">
    <citation type="submission" date="2024-10" db="EMBL/GenBank/DDBJ databases">
        <title>The Natural Products Discovery Center: Release of the First 8490 Sequenced Strains for Exploring Actinobacteria Biosynthetic Diversity.</title>
        <authorList>
            <person name="Kalkreuter E."/>
            <person name="Kautsar S.A."/>
            <person name="Yang D."/>
            <person name="Bader C.D."/>
            <person name="Teijaro C.N."/>
            <person name="Fluegel L."/>
            <person name="Davis C.M."/>
            <person name="Simpson J.R."/>
            <person name="Lauterbach L."/>
            <person name="Steele A.D."/>
            <person name="Gui C."/>
            <person name="Meng S."/>
            <person name="Li G."/>
            <person name="Viehrig K."/>
            <person name="Ye F."/>
            <person name="Su P."/>
            <person name="Kiefer A.F."/>
            <person name="Nichols A."/>
            <person name="Cepeda A.J."/>
            <person name="Yan W."/>
            <person name="Fan B."/>
            <person name="Jiang Y."/>
            <person name="Adhikari A."/>
            <person name="Zheng C.-J."/>
            <person name="Schuster L."/>
            <person name="Cowan T.M."/>
            <person name="Smanski M.J."/>
            <person name="Chevrette M.G."/>
            <person name="De Carvalho L.P.S."/>
            <person name="Shen B."/>
        </authorList>
    </citation>
    <scope>NUCLEOTIDE SEQUENCE [LARGE SCALE GENOMIC DNA]</scope>
    <source>
        <strain evidence="14 15">NPDC049639</strain>
    </source>
</reference>
<organism evidence="14 15">
    <name type="scientific">Spongisporangium articulatum</name>
    <dbReference type="NCBI Taxonomy" id="3362603"/>
    <lineage>
        <taxon>Bacteria</taxon>
        <taxon>Bacillati</taxon>
        <taxon>Actinomycetota</taxon>
        <taxon>Actinomycetes</taxon>
        <taxon>Kineosporiales</taxon>
        <taxon>Kineosporiaceae</taxon>
        <taxon>Spongisporangium</taxon>
    </lineage>
</organism>
<comment type="catalytic activity">
    <reaction evidence="11">
        <text>6-carboxyhexanoyl-[ACP] + L-alanine + H(+) = (8S)-8-amino-7-oxononanoate + holo-[ACP] + CO2</text>
        <dbReference type="Rhea" id="RHEA:42288"/>
        <dbReference type="Rhea" id="RHEA-COMP:9685"/>
        <dbReference type="Rhea" id="RHEA-COMP:9955"/>
        <dbReference type="ChEBI" id="CHEBI:15378"/>
        <dbReference type="ChEBI" id="CHEBI:16526"/>
        <dbReference type="ChEBI" id="CHEBI:57972"/>
        <dbReference type="ChEBI" id="CHEBI:64479"/>
        <dbReference type="ChEBI" id="CHEBI:78846"/>
        <dbReference type="ChEBI" id="CHEBI:149468"/>
        <dbReference type="EC" id="2.3.1.47"/>
    </reaction>
</comment>
<dbReference type="SUPFAM" id="SSF53383">
    <property type="entry name" value="PLP-dependent transferases"/>
    <property type="match status" value="1"/>
</dbReference>
<dbReference type="GO" id="GO:0008710">
    <property type="term" value="F:8-amino-7-oxononanoate synthase activity"/>
    <property type="evidence" value="ECO:0007669"/>
    <property type="project" value="UniProtKB-EC"/>
</dbReference>
<keyword evidence="7" id="KW-0093">Biotin biosynthesis</keyword>
<evidence type="ECO:0000259" key="13">
    <source>
        <dbReference type="Pfam" id="PF00155"/>
    </source>
</evidence>
<feature type="domain" description="Aminotransferase class I/classII large" evidence="13">
    <location>
        <begin position="33"/>
        <end position="365"/>
    </location>
</feature>
<evidence type="ECO:0000256" key="3">
    <source>
        <dbReference type="ARBA" id="ARBA00010008"/>
    </source>
</evidence>
<evidence type="ECO:0000256" key="7">
    <source>
        <dbReference type="ARBA" id="ARBA00022756"/>
    </source>
</evidence>
<evidence type="ECO:0000256" key="6">
    <source>
        <dbReference type="ARBA" id="ARBA00022679"/>
    </source>
</evidence>
<evidence type="ECO:0000256" key="9">
    <source>
        <dbReference type="ARBA" id="ARBA00032610"/>
    </source>
</evidence>
<evidence type="ECO:0000313" key="15">
    <source>
        <dbReference type="Proteomes" id="UP001612915"/>
    </source>
</evidence>
<evidence type="ECO:0000256" key="8">
    <source>
        <dbReference type="ARBA" id="ARBA00022898"/>
    </source>
</evidence>
<dbReference type="Gene3D" id="3.40.640.10">
    <property type="entry name" value="Type I PLP-dependent aspartate aminotransferase-like (Major domain)"/>
    <property type="match status" value="1"/>
</dbReference>
<gene>
    <name evidence="14" type="ORF">ACIB24_10715</name>
</gene>
<keyword evidence="14" id="KW-0012">Acyltransferase</keyword>
<comment type="pathway">
    <text evidence="2">Cofactor biosynthesis; biotin biosynthesis.</text>
</comment>
<comment type="cofactor">
    <cofactor evidence="1 12">
        <name>pyridoxal 5'-phosphate</name>
        <dbReference type="ChEBI" id="CHEBI:597326"/>
    </cofactor>
</comment>
<accession>A0ABW8AMC6</accession>
<dbReference type="PANTHER" id="PTHR13693:SF100">
    <property type="entry name" value="8-AMINO-7-OXONONANOATE SYNTHASE"/>
    <property type="match status" value="1"/>
</dbReference>
<keyword evidence="8 12" id="KW-0663">Pyridoxal phosphate</keyword>
<dbReference type="InterPro" id="IPR015422">
    <property type="entry name" value="PyrdxlP-dep_Trfase_small"/>
</dbReference>
<dbReference type="InterPro" id="IPR004839">
    <property type="entry name" value="Aminotransferase_I/II_large"/>
</dbReference>
<comment type="subunit">
    <text evidence="4">Homodimer.</text>
</comment>
<dbReference type="PANTHER" id="PTHR13693">
    <property type="entry name" value="CLASS II AMINOTRANSFERASE/8-AMINO-7-OXONONANOATE SYNTHASE"/>
    <property type="match status" value="1"/>
</dbReference>
<dbReference type="Proteomes" id="UP001612915">
    <property type="component" value="Unassembled WGS sequence"/>
</dbReference>
<dbReference type="InterPro" id="IPR015424">
    <property type="entry name" value="PyrdxlP-dep_Trfase"/>
</dbReference>
<dbReference type="PROSITE" id="PS00599">
    <property type="entry name" value="AA_TRANSFER_CLASS_2"/>
    <property type="match status" value="1"/>
</dbReference>
<evidence type="ECO:0000256" key="10">
    <source>
        <dbReference type="ARBA" id="ARBA00033381"/>
    </source>
</evidence>
<dbReference type="InterPro" id="IPR015421">
    <property type="entry name" value="PyrdxlP-dep_Trfase_major"/>
</dbReference>
<keyword evidence="6 14" id="KW-0808">Transferase</keyword>
<keyword evidence="15" id="KW-1185">Reference proteome</keyword>
<proteinExistence type="inferred from homology"/>
<dbReference type="Pfam" id="PF00155">
    <property type="entry name" value="Aminotran_1_2"/>
    <property type="match status" value="1"/>
</dbReference>
<dbReference type="EMBL" id="JBITLV010000003">
    <property type="protein sequence ID" value="MFI7587533.1"/>
    <property type="molecule type" value="Genomic_DNA"/>
</dbReference>
<evidence type="ECO:0000313" key="14">
    <source>
        <dbReference type="EMBL" id="MFI7587533.1"/>
    </source>
</evidence>
<dbReference type="Gene3D" id="3.90.1150.10">
    <property type="entry name" value="Aspartate Aminotransferase, domain 1"/>
    <property type="match status" value="1"/>
</dbReference>
<evidence type="ECO:0000256" key="12">
    <source>
        <dbReference type="RuleBase" id="RU003693"/>
    </source>
</evidence>
<dbReference type="RefSeq" id="WP_398279403.1">
    <property type="nucleotide sequence ID" value="NZ_JBITLV010000003.1"/>
</dbReference>
<name>A0ABW8AMC6_9ACTN</name>
<evidence type="ECO:0000256" key="2">
    <source>
        <dbReference type="ARBA" id="ARBA00004746"/>
    </source>
</evidence>
<evidence type="ECO:0000256" key="5">
    <source>
        <dbReference type="ARBA" id="ARBA00013187"/>
    </source>
</evidence>
<dbReference type="InterPro" id="IPR050087">
    <property type="entry name" value="AON_synthase_class-II"/>
</dbReference>